<feature type="transmembrane region" description="Helical" evidence="1">
    <location>
        <begin position="113"/>
        <end position="132"/>
    </location>
</feature>
<feature type="transmembrane region" description="Helical" evidence="1">
    <location>
        <begin position="73"/>
        <end position="93"/>
    </location>
</feature>
<feature type="transmembrane region" description="Helical" evidence="1">
    <location>
        <begin position="44"/>
        <end position="61"/>
    </location>
</feature>
<comment type="caution">
    <text evidence="2">The sequence shown here is derived from an EMBL/GenBank/DDBJ whole genome shotgun (WGS) entry which is preliminary data.</text>
</comment>
<keyword evidence="1" id="KW-1133">Transmembrane helix</keyword>
<proteinExistence type="predicted"/>
<dbReference type="EMBL" id="LBVT01000008">
    <property type="protein sequence ID" value="KKQ92301.1"/>
    <property type="molecule type" value="Genomic_DNA"/>
</dbReference>
<reference evidence="2" key="1">
    <citation type="journal article" date="2015" name="Nature">
        <title>rRNA introns, odd ribosomes, and small enigmatic genomes across a large radiation of phyla.</title>
        <authorList>
            <person name="Brown C.T."/>
            <person name="Hug L.A."/>
            <person name="Thomas B.C."/>
            <person name="Sharon I."/>
            <person name="Castelle C.J."/>
            <person name="Singh A."/>
            <person name="Wilkins M.J."/>
            <person name="Williams K.H."/>
            <person name="Banfield J.F."/>
        </authorList>
    </citation>
    <scope>NUCLEOTIDE SEQUENCE [LARGE SCALE GENOMIC DNA]</scope>
</reference>
<gene>
    <name evidence="2" type="ORF">UT16_C0008G0016</name>
</gene>
<keyword evidence="1" id="KW-0472">Membrane</keyword>
<evidence type="ECO:0000256" key="1">
    <source>
        <dbReference type="SAM" id="Phobius"/>
    </source>
</evidence>
<evidence type="ECO:0000313" key="2">
    <source>
        <dbReference type="EMBL" id="KKQ92301.1"/>
    </source>
</evidence>
<feature type="transmembrane region" description="Helical" evidence="1">
    <location>
        <begin position="144"/>
        <end position="169"/>
    </location>
</feature>
<organism evidence="2 3">
    <name type="scientific">Candidatus Azambacteria bacterium GW2011_GWA2_39_10</name>
    <dbReference type="NCBI Taxonomy" id="1618611"/>
    <lineage>
        <taxon>Bacteria</taxon>
        <taxon>Candidatus Azamiibacteriota</taxon>
    </lineage>
</organism>
<protein>
    <submittedName>
        <fullName evidence="2">Uncharacterized protein</fullName>
    </submittedName>
</protein>
<keyword evidence="1" id="KW-0812">Transmembrane</keyword>
<evidence type="ECO:0000313" key="3">
    <source>
        <dbReference type="Proteomes" id="UP000034706"/>
    </source>
</evidence>
<feature type="transmembrane region" description="Helical" evidence="1">
    <location>
        <begin position="20"/>
        <end position="37"/>
    </location>
</feature>
<dbReference type="Proteomes" id="UP000034706">
    <property type="component" value="Unassembled WGS sequence"/>
</dbReference>
<dbReference type="AlphaFoldDB" id="A0A0G0PSG6"/>
<sequence>MSYIDTFRETLNQFLSNPAWDVLLLLFFFFSVFVYGLMVGRNRIIVLLLASYPAALINEYIPYPKNFLANLNVAQIIFLKAFVFFVLAIFVFWIFKRSGFSRKELNKKTGQVLFLSFLNVGLWANIIFGYVLNFNAELIKLAPLNLLLFGSTPAHFIWLILPIIVLFWFERN</sequence>
<accession>A0A0G0PSG6</accession>
<name>A0A0G0PSG6_9BACT</name>